<proteinExistence type="predicted"/>
<protein>
    <submittedName>
        <fullName evidence="2">Uncharacterized protein</fullName>
    </submittedName>
</protein>
<dbReference type="EMBL" id="SHPM01000024">
    <property type="protein sequence ID" value="TCD74096.1"/>
    <property type="molecule type" value="Genomic_DNA"/>
</dbReference>
<gene>
    <name evidence="2" type="ORF">MCC10002_1092</name>
</gene>
<keyword evidence="1" id="KW-0812">Transmembrane</keyword>
<keyword evidence="1" id="KW-0472">Membrane</keyword>
<evidence type="ECO:0000313" key="2">
    <source>
        <dbReference type="EMBL" id="TCD74096.1"/>
    </source>
</evidence>
<feature type="transmembrane region" description="Helical" evidence="1">
    <location>
        <begin position="77"/>
        <end position="99"/>
    </location>
</feature>
<reference evidence="2 3" key="1">
    <citation type="journal article" date="2018" name="Sci. Rep.">
        <title>Genomic diversity and distribution of Bifidobacterium longum subsp. longum across the human lifespan.</title>
        <authorList>
            <person name="Odamaki T."/>
            <person name="Bottacini F."/>
            <person name="Kato K."/>
            <person name="Mitsuyama E."/>
            <person name="Yoshida K."/>
            <person name="Horigome A."/>
            <person name="Xiao J.Z."/>
            <person name="van Sinderen D."/>
        </authorList>
    </citation>
    <scope>NUCLEOTIDE SEQUENCE [LARGE SCALE GENOMIC DNA]</scope>
    <source>
        <strain evidence="2 3">MCC10002</strain>
    </source>
</reference>
<accession>A0A4R0S259</accession>
<sequence>MGHLDPFLQDLNGIGIIAMMVSISAVIVRVVFCKTMRDRIYTGVGGLISAIVMSLGIDYAIRPFAGTGESTATNGLGFVQLMIGVVIALIGGAVLRGILSHDDGEPQPTSNSLIMDTQTELNRLAPRYGLVAAMSNEDSYYGWFVIDPRQRRLPRPVV</sequence>
<comment type="caution">
    <text evidence="2">The sequence shown here is derived from an EMBL/GenBank/DDBJ whole genome shotgun (WGS) entry which is preliminary data.</text>
</comment>
<name>A0A4R0S259_BIFLL</name>
<dbReference type="AlphaFoldDB" id="A0A4R0S259"/>
<dbReference type="RefSeq" id="WP_242686418.1">
    <property type="nucleotide sequence ID" value="NZ_SHPM01000024.1"/>
</dbReference>
<keyword evidence="1" id="KW-1133">Transmembrane helix</keyword>
<evidence type="ECO:0000313" key="3">
    <source>
        <dbReference type="Proteomes" id="UP000293701"/>
    </source>
</evidence>
<feature type="transmembrane region" description="Helical" evidence="1">
    <location>
        <begin position="39"/>
        <end position="57"/>
    </location>
</feature>
<feature type="transmembrane region" description="Helical" evidence="1">
    <location>
        <begin position="12"/>
        <end position="32"/>
    </location>
</feature>
<dbReference type="Proteomes" id="UP000293701">
    <property type="component" value="Unassembled WGS sequence"/>
</dbReference>
<organism evidence="2 3">
    <name type="scientific">Bifidobacterium longum subsp. longum</name>
    <dbReference type="NCBI Taxonomy" id="1679"/>
    <lineage>
        <taxon>Bacteria</taxon>
        <taxon>Bacillati</taxon>
        <taxon>Actinomycetota</taxon>
        <taxon>Actinomycetes</taxon>
        <taxon>Bifidobacteriales</taxon>
        <taxon>Bifidobacteriaceae</taxon>
        <taxon>Bifidobacterium</taxon>
    </lineage>
</organism>
<evidence type="ECO:0000256" key="1">
    <source>
        <dbReference type="SAM" id="Phobius"/>
    </source>
</evidence>